<dbReference type="AlphaFoldDB" id="A0AAN6H2Y7"/>
<dbReference type="Proteomes" id="UP001175353">
    <property type="component" value="Unassembled WGS sequence"/>
</dbReference>
<dbReference type="InterPro" id="IPR036188">
    <property type="entry name" value="FAD/NAD-bd_sf"/>
</dbReference>
<keyword evidence="3" id="KW-0408">Iron</keyword>
<accession>A0AAN6H2Y7</accession>
<evidence type="ECO:0000259" key="5">
    <source>
        <dbReference type="PROSITE" id="PS51296"/>
    </source>
</evidence>
<dbReference type="CDD" id="cd03478">
    <property type="entry name" value="Rieske_AIFL_N"/>
    <property type="match status" value="1"/>
</dbReference>
<dbReference type="InterPro" id="IPR036922">
    <property type="entry name" value="Rieske_2Fe-2S_sf"/>
</dbReference>
<keyword evidence="1" id="KW-0001">2Fe-2S</keyword>
<evidence type="ECO:0000256" key="4">
    <source>
        <dbReference type="ARBA" id="ARBA00023014"/>
    </source>
</evidence>
<evidence type="ECO:0000313" key="7">
    <source>
        <dbReference type="Proteomes" id="UP001175353"/>
    </source>
</evidence>
<dbReference type="PROSITE" id="PS51296">
    <property type="entry name" value="RIESKE"/>
    <property type="match status" value="1"/>
</dbReference>
<feature type="non-terminal residue" evidence="6">
    <location>
        <position position="169"/>
    </location>
</feature>
<dbReference type="FunFam" id="2.102.10.10:FF:000003">
    <property type="entry name" value="apoptosis-inducing factor 3 isoform X2"/>
    <property type="match status" value="1"/>
</dbReference>
<evidence type="ECO:0000256" key="1">
    <source>
        <dbReference type="ARBA" id="ARBA00022714"/>
    </source>
</evidence>
<dbReference type="Gene3D" id="2.102.10.10">
    <property type="entry name" value="Rieske [2Fe-2S] iron-sulphur domain"/>
    <property type="match status" value="1"/>
</dbReference>
<dbReference type="SUPFAM" id="SSF50022">
    <property type="entry name" value="ISP domain"/>
    <property type="match status" value="1"/>
</dbReference>
<dbReference type="PANTHER" id="PTHR21496">
    <property type="entry name" value="FERREDOXIN-RELATED"/>
    <property type="match status" value="1"/>
</dbReference>
<organism evidence="6 7">
    <name type="scientific">Friedmanniomyces endolithicus</name>
    <dbReference type="NCBI Taxonomy" id="329885"/>
    <lineage>
        <taxon>Eukaryota</taxon>
        <taxon>Fungi</taxon>
        <taxon>Dikarya</taxon>
        <taxon>Ascomycota</taxon>
        <taxon>Pezizomycotina</taxon>
        <taxon>Dothideomycetes</taxon>
        <taxon>Dothideomycetidae</taxon>
        <taxon>Mycosphaerellales</taxon>
        <taxon>Teratosphaeriaceae</taxon>
        <taxon>Friedmanniomyces</taxon>
    </lineage>
</organism>
<protein>
    <submittedName>
        <fullName evidence="6">Apoptosis-inducing factor 1</fullName>
    </submittedName>
</protein>
<comment type="caution">
    <text evidence="6">The sequence shown here is derived from an EMBL/GenBank/DDBJ whole genome shotgun (WGS) entry which is preliminary data.</text>
</comment>
<keyword evidence="7" id="KW-1185">Reference proteome</keyword>
<evidence type="ECO:0000313" key="6">
    <source>
        <dbReference type="EMBL" id="KAK0952661.1"/>
    </source>
</evidence>
<dbReference type="Gene3D" id="3.50.50.60">
    <property type="entry name" value="FAD/NAD(P)-binding domain"/>
    <property type="match status" value="1"/>
</dbReference>
<gene>
    <name evidence="6" type="primary">aif1_3</name>
    <name evidence="6" type="ORF">LTR91_024268</name>
</gene>
<dbReference type="InterPro" id="IPR017941">
    <property type="entry name" value="Rieske_2Fe-2S"/>
</dbReference>
<feature type="domain" description="Rieske" evidence="5">
    <location>
        <begin position="7"/>
        <end position="106"/>
    </location>
</feature>
<reference evidence="6" key="1">
    <citation type="submission" date="2023-06" db="EMBL/GenBank/DDBJ databases">
        <title>Black Yeasts Isolated from many extreme environments.</title>
        <authorList>
            <person name="Coleine C."/>
            <person name="Stajich J.E."/>
            <person name="Selbmann L."/>
        </authorList>
    </citation>
    <scope>NUCLEOTIDE SEQUENCE</scope>
    <source>
        <strain evidence="6">CCFEE 5200</strain>
    </source>
</reference>
<keyword evidence="2" id="KW-0479">Metal-binding</keyword>
<dbReference type="GO" id="GO:0046872">
    <property type="term" value="F:metal ion binding"/>
    <property type="evidence" value="ECO:0007669"/>
    <property type="project" value="UniProtKB-KW"/>
</dbReference>
<evidence type="ECO:0000256" key="2">
    <source>
        <dbReference type="ARBA" id="ARBA00022723"/>
    </source>
</evidence>
<proteinExistence type="predicted"/>
<dbReference type="EMBL" id="JAUJLE010000597">
    <property type="protein sequence ID" value="KAK0952661.1"/>
    <property type="molecule type" value="Genomic_DNA"/>
</dbReference>
<sequence>MAQEFKLKGLTSLDLKNGQKQEAEVEGIENGKVLLVKHNDEIHALNPNCSHYGAPLVKGVVTGDGRITCPWHGACFKISTGDVEDAPALDPLHKFAVMEKDGAVYIKGQEADIKAGRRTLGPKCQSKGDEKVVIVGRGSGSLGAMEALRSGGFTGAITTIATEDHRPID</sequence>
<evidence type="ECO:0000256" key="3">
    <source>
        <dbReference type="ARBA" id="ARBA00023004"/>
    </source>
</evidence>
<keyword evidence="4" id="KW-0411">Iron-sulfur</keyword>
<dbReference type="Pfam" id="PF00355">
    <property type="entry name" value="Rieske"/>
    <property type="match status" value="1"/>
</dbReference>
<name>A0AAN6H2Y7_9PEZI</name>
<dbReference type="GO" id="GO:0051537">
    <property type="term" value="F:2 iron, 2 sulfur cluster binding"/>
    <property type="evidence" value="ECO:0007669"/>
    <property type="project" value="UniProtKB-KW"/>
</dbReference>
<dbReference type="PANTHER" id="PTHR21496:SF23">
    <property type="entry name" value="3-PHENYLPROPIONATE_CINNAMIC ACID DIOXYGENASE FERREDOXIN SUBUNIT"/>
    <property type="match status" value="1"/>
</dbReference>